<evidence type="ECO:0000256" key="2">
    <source>
        <dbReference type="ARBA" id="ARBA00022490"/>
    </source>
</evidence>
<dbReference type="SUPFAM" id="SSF52540">
    <property type="entry name" value="P-loop containing nucleoside triphosphate hydrolases"/>
    <property type="match status" value="1"/>
</dbReference>
<dbReference type="AlphaFoldDB" id="A0AAJ8MC47"/>
<dbReference type="PANTHER" id="PTHR45418">
    <property type="entry name" value="CANCER/TESTIS ANTIGEN 55"/>
    <property type="match status" value="1"/>
</dbReference>
<evidence type="ECO:0000259" key="5">
    <source>
        <dbReference type="Pfam" id="PF13087"/>
    </source>
</evidence>
<feature type="domain" description="DNA2/NAM7 helicase helicase" evidence="4">
    <location>
        <begin position="379"/>
        <end position="448"/>
    </location>
</feature>
<dbReference type="PANTHER" id="PTHR45418:SF1">
    <property type="entry name" value="CANCER_TESTIS ANTIGEN 55"/>
    <property type="match status" value="1"/>
</dbReference>
<evidence type="ECO:0000256" key="3">
    <source>
        <dbReference type="ARBA" id="ARBA00023158"/>
    </source>
</evidence>
<dbReference type="CDD" id="cd18038">
    <property type="entry name" value="DEXXQc_Helz-like"/>
    <property type="match status" value="1"/>
</dbReference>
<dbReference type="InterPro" id="IPR041677">
    <property type="entry name" value="DNA2/NAM7_AAA_11"/>
</dbReference>
<sequence length="911" mass="101092">MSSSQPPSHNPYIHPAWHDIVPPIYSPTHPNQPHPYGNANVTNLHRQYQQQPTSPALLIPSPFVHPISQANEDFPPLTYSATPSPSPTSVICQTGPRGGTVIGDGQRQTLDRFASSYTPQWLKRLPPPPNQLNLPPSPSFPLPDYAADIFTPKHLSNPLPISQQCPSILSLPPSKDKPLPLQHGDAYAPHFSNLLSLHLAALAEDLSRASIPSTIIQPSSIQGLQNTFRIHVPGIREDSPRLYVGDRMIIRGLYQQMRQASSNEIEAEVVGLEKVKSWVYVQSPYLASLDGDRVRGGNGIANHLEDIDRVDQVGVRCQIRFLLNVKPVCDMQDAVRTLGLLHAIGWETVQRWLFPEVTHVGTDISVKSQIQLGWVDAGLNEEQRGAIGAITFREHKVPYLISGPPGVSKTKTLVEAALQILATHPDSNIVICAPSNSAADTIARRLCVPSSTSSASGSIIQPGTALRLNLPSRTFAEVPGEILPFCYVAPTATGMNAFSIPPFAELMKYRVVICTCQDASVLATANATNIAMMKAESEMLETFHRVSDSSRIRDIPPHWTHLLIDEAAQASEPEALIPLSVVVPYPLPEGFRSVDPVIVLCGDMHQLGPIISSQEARDGELDVSLLERLFLREVYAAHSRARGRQKLDNGHHTSDWEAPFTNLVQNYRSIAPILMVPAAMFYNDTLVPAAKNVDLLKWKDLPNPKIPILFQGCEGAEDWIDEGASWYNPSEVETIVHQVESLLGADLGIKQNQIAVITPWREQVWRLRARLRSMGYHEVDVGNVETYQGAEFRVTIVSCVRSRERFLDDDRKMNMGLFNERKRLNVAITRAKEILIVVGNANLLKRDPYWNGFLQIMLRNNLYKGPKLDLEMSGAYISRLESAMHRNEDHDPEEAVLRLAGALARETLRED</sequence>
<proteinExistence type="predicted"/>
<dbReference type="InterPro" id="IPR041679">
    <property type="entry name" value="DNA2/NAM7-like_C"/>
</dbReference>
<keyword evidence="2" id="KW-0963">Cytoplasm</keyword>
<dbReference type="EMBL" id="CP144548">
    <property type="protein sequence ID" value="WVW86533.1"/>
    <property type="molecule type" value="Genomic_DNA"/>
</dbReference>
<name>A0AAJ8MC47_9TREE</name>
<evidence type="ECO:0000313" key="7">
    <source>
        <dbReference type="Proteomes" id="UP000092730"/>
    </source>
</evidence>
<dbReference type="InterPro" id="IPR026122">
    <property type="entry name" value="MOV-10/SDE3_DEXXQ/H-box"/>
</dbReference>
<dbReference type="CDD" id="cd18808">
    <property type="entry name" value="SF1_C_Upf1"/>
    <property type="match status" value="1"/>
</dbReference>
<dbReference type="Gene3D" id="3.40.50.300">
    <property type="entry name" value="P-loop containing nucleotide triphosphate hydrolases"/>
    <property type="match status" value="2"/>
</dbReference>
<gene>
    <name evidence="6" type="ORF">I302_108582</name>
</gene>
<dbReference type="Proteomes" id="UP000092730">
    <property type="component" value="Chromosome 8"/>
</dbReference>
<dbReference type="KEGG" id="kbi:30212119"/>
<evidence type="ECO:0000313" key="6">
    <source>
        <dbReference type="EMBL" id="WVW86533.1"/>
    </source>
</evidence>
<dbReference type="InterPro" id="IPR047187">
    <property type="entry name" value="SF1_C_Upf1"/>
</dbReference>
<dbReference type="InterPro" id="IPR027417">
    <property type="entry name" value="P-loop_NTPase"/>
</dbReference>
<evidence type="ECO:0008006" key="8">
    <source>
        <dbReference type="Google" id="ProtNLM"/>
    </source>
</evidence>
<protein>
    <recommendedName>
        <fullName evidence="8">RNA helicase</fullName>
    </recommendedName>
</protein>
<dbReference type="GO" id="GO:0003723">
    <property type="term" value="F:RNA binding"/>
    <property type="evidence" value="ECO:0007669"/>
    <property type="project" value="InterPro"/>
</dbReference>
<reference evidence="6" key="2">
    <citation type="submission" date="2024-02" db="EMBL/GenBank/DDBJ databases">
        <title>Comparative genomics of Cryptococcus and Kwoniella reveals pathogenesis evolution and contrasting modes of karyotype evolution via chromosome fusion or intercentromeric recombination.</title>
        <authorList>
            <person name="Coelho M.A."/>
            <person name="David-Palma M."/>
            <person name="Shea T."/>
            <person name="Bowers K."/>
            <person name="McGinley-Smith S."/>
            <person name="Mohammad A.W."/>
            <person name="Gnirke A."/>
            <person name="Yurkov A.M."/>
            <person name="Nowrousian M."/>
            <person name="Sun S."/>
            <person name="Cuomo C.A."/>
            <person name="Heitman J."/>
        </authorList>
    </citation>
    <scope>NUCLEOTIDE SEQUENCE</scope>
    <source>
        <strain evidence="6">CBS 10118</strain>
    </source>
</reference>
<reference evidence="6" key="1">
    <citation type="submission" date="2013-07" db="EMBL/GenBank/DDBJ databases">
        <authorList>
            <consortium name="The Broad Institute Genome Sequencing Platform"/>
            <person name="Cuomo C."/>
            <person name="Litvintseva A."/>
            <person name="Chen Y."/>
            <person name="Heitman J."/>
            <person name="Sun S."/>
            <person name="Springer D."/>
            <person name="Dromer F."/>
            <person name="Young S.K."/>
            <person name="Zeng Q."/>
            <person name="Gargeya S."/>
            <person name="Fitzgerald M."/>
            <person name="Abouelleil A."/>
            <person name="Alvarado L."/>
            <person name="Berlin A.M."/>
            <person name="Chapman S.B."/>
            <person name="Dewar J."/>
            <person name="Goldberg J."/>
            <person name="Griggs A."/>
            <person name="Gujja S."/>
            <person name="Hansen M."/>
            <person name="Howarth C."/>
            <person name="Imamovic A."/>
            <person name="Larimer J."/>
            <person name="McCowan C."/>
            <person name="Murphy C."/>
            <person name="Pearson M."/>
            <person name="Priest M."/>
            <person name="Roberts A."/>
            <person name="Saif S."/>
            <person name="Shea T."/>
            <person name="Sykes S."/>
            <person name="Wortman J."/>
            <person name="Nusbaum C."/>
            <person name="Birren B."/>
        </authorList>
    </citation>
    <scope>NUCLEOTIDE SEQUENCE</scope>
    <source>
        <strain evidence="6">CBS 10118</strain>
    </source>
</reference>
<dbReference type="Pfam" id="PF13086">
    <property type="entry name" value="AAA_11"/>
    <property type="match status" value="1"/>
</dbReference>
<organism evidence="6 7">
    <name type="scientific">Kwoniella bestiolae CBS 10118</name>
    <dbReference type="NCBI Taxonomy" id="1296100"/>
    <lineage>
        <taxon>Eukaryota</taxon>
        <taxon>Fungi</taxon>
        <taxon>Dikarya</taxon>
        <taxon>Basidiomycota</taxon>
        <taxon>Agaricomycotina</taxon>
        <taxon>Tremellomycetes</taxon>
        <taxon>Tremellales</taxon>
        <taxon>Cryptococcaceae</taxon>
        <taxon>Kwoniella</taxon>
    </lineage>
</organism>
<dbReference type="Pfam" id="PF13087">
    <property type="entry name" value="AAA_12"/>
    <property type="match status" value="1"/>
</dbReference>
<dbReference type="GO" id="GO:0032574">
    <property type="term" value="F:5'-3' RNA helicase activity"/>
    <property type="evidence" value="ECO:0007669"/>
    <property type="project" value="InterPro"/>
</dbReference>
<dbReference type="GeneID" id="30212119"/>
<evidence type="ECO:0000259" key="4">
    <source>
        <dbReference type="Pfam" id="PF13086"/>
    </source>
</evidence>
<feature type="domain" description="DNA2/NAM7 helicase-like C-terminal" evidence="5">
    <location>
        <begin position="657"/>
        <end position="841"/>
    </location>
</feature>
<keyword evidence="3" id="KW-0943">RNA-mediated gene silencing</keyword>
<accession>A0AAJ8MC47</accession>
<comment type="subcellular location">
    <subcellularLocation>
        <location evidence="1">Cytoplasm</location>
    </subcellularLocation>
</comment>
<keyword evidence="7" id="KW-1185">Reference proteome</keyword>
<dbReference type="RefSeq" id="XP_065726773.1">
    <property type="nucleotide sequence ID" value="XM_065870701.1"/>
</dbReference>
<evidence type="ECO:0000256" key="1">
    <source>
        <dbReference type="ARBA" id="ARBA00004496"/>
    </source>
</evidence>
<dbReference type="GO" id="GO:0031047">
    <property type="term" value="P:regulatory ncRNA-mediated gene silencing"/>
    <property type="evidence" value="ECO:0007669"/>
    <property type="project" value="UniProtKB-KW"/>
</dbReference>
<dbReference type="GO" id="GO:0005737">
    <property type="term" value="C:cytoplasm"/>
    <property type="evidence" value="ECO:0007669"/>
    <property type="project" value="UniProtKB-SubCell"/>
</dbReference>